<dbReference type="EMBL" id="JBHTIA010000026">
    <property type="protein sequence ID" value="MFD0767254.1"/>
    <property type="molecule type" value="Genomic_DNA"/>
</dbReference>
<evidence type="ECO:0000313" key="3">
    <source>
        <dbReference type="Proteomes" id="UP001597073"/>
    </source>
</evidence>
<accession>A0ABW2ZM09</accession>
<keyword evidence="3" id="KW-1185">Reference proteome</keyword>
<comment type="caution">
    <text evidence="2">The sequence shown here is derived from an EMBL/GenBank/DDBJ whole genome shotgun (WGS) entry which is preliminary data.</text>
</comment>
<evidence type="ECO:0000256" key="1">
    <source>
        <dbReference type="SAM" id="SignalP"/>
    </source>
</evidence>
<name>A0ABW2ZM09_9SPHI</name>
<gene>
    <name evidence="2" type="ORF">ACFQZI_20530</name>
</gene>
<protein>
    <recommendedName>
        <fullName evidence="4">Copper resistance protein NlpE</fullName>
    </recommendedName>
</protein>
<evidence type="ECO:0000313" key="2">
    <source>
        <dbReference type="EMBL" id="MFD0767254.1"/>
    </source>
</evidence>
<keyword evidence="1" id="KW-0732">Signal</keyword>
<dbReference type="PROSITE" id="PS51257">
    <property type="entry name" value="PROKAR_LIPOPROTEIN"/>
    <property type="match status" value="1"/>
</dbReference>
<feature type="chain" id="PRO_5045378974" description="Copper resistance protein NlpE" evidence="1">
    <location>
        <begin position="23"/>
        <end position="173"/>
    </location>
</feature>
<organism evidence="2 3">
    <name type="scientific">Mucilaginibacter lutimaris</name>
    <dbReference type="NCBI Taxonomy" id="931629"/>
    <lineage>
        <taxon>Bacteria</taxon>
        <taxon>Pseudomonadati</taxon>
        <taxon>Bacteroidota</taxon>
        <taxon>Sphingobacteriia</taxon>
        <taxon>Sphingobacteriales</taxon>
        <taxon>Sphingobacteriaceae</taxon>
        <taxon>Mucilaginibacter</taxon>
    </lineage>
</organism>
<feature type="signal peptide" evidence="1">
    <location>
        <begin position="1"/>
        <end position="22"/>
    </location>
</feature>
<proteinExistence type="predicted"/>
<sequence>MNKLTLYFMLPAIILLSVSCQNNKPQPTSTDGKTAVTVNGKKDSVLNNPAKNYGNATVAEPCVKCVIKIVQATAHYKMIVANKDAGKISYVVNWDSSDRSTGSTHAKDTTINSLKIDVIENNAEKNKLATFKYDNNLTKLQFVSDDAVIDEKISDSDLKLIRNKCFWGVASNK</sequence>
<reference evidence="3" key="1">
    <citation type="journal article" date="2019" name="Int. J. Syst. Evol. Microbiol.">
        <title>The Global Catalogue of Microorganisms (GCM) 10K type strain sequencing project: providing services to taxonomists for standard genome sequencing and annotation.</title>
        <authorList>
            <consortium name="The Broad Institute Genomics Platform"/>
            <consortium name="The Broad Institute Genome Sequencing Center for Infectious Disease"/>
            <person name="Wu L."/>
            <person name="Ma J."/>
        </authorList>
    </citation>
    <scope>NUCLEOTIDE SEQUENCE [LARGE SCALE GENOMIC DNA]</scope>
    <source>
        <strain evidence="3">CCUG 60742</strain>
    </source>
</reference>
<dbReference type="Proteomes" id="UP001597073">
    <property type="component" value="Unassembled WGS sequence"/>
</dbReference>
<dbReference type="RefSeq" id="WP_377145860.1">
    <property type="nucleotide sequence ID" value="NZ_JBHTIA010000026.1"/>
</dbReference>
<evidence type="ECO:0008006" key="4">
    <source>
        <dbReference type="Google" id="ProtNLM"/>
    </source>
</evidence>